<dbReference type="EMBL" id="CYZH01000012">
    <property type="protein sequence ID" value="CUO60207.1"/>
    <property type="molecule type" value="Genomic_DNA"/>
</dbReference>
<dbReference type="PANTHER" id="PTHR33678">
    <property type="entry name" value="BLL1576 PROTEIN"/>
    <property type="match status" value="1"/>
</dbReference>
<gene>
    <name evidence="2" type="ORF">ERS852397_02373</name>
</gene>
<evidence type="ECO:0000313" key="2">
    <source>
        <dbReference type="EMBL" id="CUO60207.1"/>
    </source>
</evidence>
<accession>A0A174GF63</accession>
<sequence length="112" mass="13008">MGQAIAYAYTLWPRMRNYLKDGRLKIDNNLAENAIRPIALSRKNFLFCGNHEAAENTAVICSLLASCKASQVNPREWLTDITAWLPYYTRDKGKDLKELLPNYWKQRKSEEI</sequence>
<evidence type="ECO:0000313" key="3">
    <source>
        <dbReference type="Proteomes" id="UP000095517"/>
    </source>
</evidence>
<feature type="domain" description="Transposase IS66 central" evidence="1">
    <location>
        <begin position="1"/>
        <end position="55"/>
    </location>
</feature>
<organism evidence="2 3">
    <name type="scientific">Bacteroides finegoldii</name>
    <dbReference type="NCBI Taxonomy" id="338188"/>
    <lineage>
        <taxon>Bacteria</taxon>
        <taxon>Pseudomonadati</taxon>
        <taxon>Bacteroidota</taxon>
        <taxon>Bacteroidia</taxon>
        <taxon>Bacteroidales</taxon>
        <taxon>Bacteroidaceae</taxon>
        <taxon>Bacteroides</taxon>
    </lineage>
</organism>
<dbReference type="STRING" id="338188.ERS852397_02373"/>
<evidence type="ECO:0000259" key="1">
    <source>
        <dbReference type="Pfam" id="PF03050"/>
    </source>
</evidence>
<dbReference type="Proteomes" id="UP000095517">
    <property type="component" value="Unassembled WGS sequence"/>
</dbReference>
<dbReference type="InterPro" id="IPR052344">
    <property type="entry name" value="Transposase-related"/>
</dbReference>
<protein>
    <submittedName>
        <fullName evidence="2">Transposase</fullName>
    </submittedName>
</protein>
<dbReference type="AlphaFoldDB" id="A0A174GF63"/>
<dbReference type="Pfam" id="PF03050">
    <property type="entry name" value="DDE_Tnp_IS66"/>
    <property type="match status" value="1"/>
</dbReference>
<name>A0A174GF63_9BACE</name>
<dbReference type="PANTHER" id="PTHR33678:SF1">
    <property type="entry name" value="BLL1576 PROTEIN"/>
    <property type="match status" value="1"/>
</dbReference>
<dbReference type="InterPro" id="IPR004291">
    <property type="entry name" value="Transposase_IS66_central"/>
</dbReference>
<proteinExistence type="predicted"/>
<reference evidence="2 3" key="1">
    <citation type="submission" date="2015-09" db="EMBL/GenBank/DDBJ databases">
        <authorList>
            <consortium name="Pathogen Informatics"/>
        </authorList>
    </citation>
    <scope>NUCLEOTIDE SEQUENCE [LARGE SCALE GENOMIC DNA]</scope>
    <source>
        <strain evidence="2 3">2789STDY5608840</strain>
    </source>
</reference>